<gene>
    <name evidence="1" type="ORF">Sradi_6672800</name>
</gene>
<dbReference type="PANTHER" id="PTHR11439">
    <property type="entry name" value="GAG-POL-RELATED RETROTRANSPOSON"/>
    <property type="match status" value="1"/>
</dbReference>
<dbReference type="PANTHER" id="PTHR11439:SF483">
    <property type="entry name" value="PEPTIDE SYNTHASE GLIP-LIKE, PUTATIVE (AFU_ORTHOLOGUE AFUA_3G12920)-RELATED"/>
    <property type="match status" value="1"/>
</dbReference>
<proteinExistence type="predicted"/>
<accession>A0AAW2JNT8</accession>
<name>A0AAW2JNT8_SESRA</name>
<reference evidence="1" key="2">
    <citation type="journal article" date="2024" name="Plant">
        <title>Genomic evolution and insights into agronomic trait innovations of Sesamum species.</title>
        <authorList>
            <person name="Miao H."/>
            <person name="Wang L."/>
            <person name="Qu L."/>
            <person name="Liu H."/>
            <person name="Sun Y."/>
            <person name="Le M."/>
            <person name="Wang Q."/>
            <person name="Wei S."/>
            <person name="Zheng Y."/>
            <person name="Lin W."/>
            <person name="Duan Y."/>
            <person name="Cao H."/>
            <person name="Xiong S."/>
            <person name="Wang X."/>
            <person name="Wei L."/>
            <person name="Li C."/>
            <person name="Ma Q."/>
            <person name="Ju M."/>
            <person name="Zhao R."/>
            <person name="Li G."/>
            <person name="Mu C."/>
            <person name="Tian Q."/>
            <person name="Mei H."/>
            <person name="Zhang T."/>
            <person name="Gao T."/>
            <person name="Zhang H."/>
        </authorList>
    </citation>
    <scope>NUCLEOTIDE SEQUENCE</scope>
    <source>
        <strain evidence="1">G02</strain>
    </source>
</reference>
<organism evidence="1">
    <name type="scientific">Sesamum radiatum</name>
    <name type="common">Black benniseed</name>
    <dbReference type="NCBI Taxonomy" id="300843"/>
    <lineage>
        <taxon>Eukaryota</taxon>
        <taxon>Viridiplantae</taxon>
        <taxon>Streptophyta</taxon>
        <taxon>Embryophyta</taxon>
        <taxon>Tracheophyta</taxon>
        <taxon>Spermatophyta</taxon>
        <taxon>Magnoliopsida</taxon>
        <taxon>eudicotyledons</taxon>
        <taxon>Gunneridae</taxon>
        <taxon>Pentapetalae</taxon>
        <taxon>asterids</taxon>
        <taxon>lamiids</taxon>
        <taxon>Lamiales</taxon>
        <taxon>Pedaliaceae</taxon>
        <taxon>Sesamum</taxon>
    </lineage>
</organism>
<protein>
    <submittedName>
        <fullName evidence="1">Retrovirus-related Pol polyprotein from transposon TNT 1-94</fullName>
    </submittedName>
</protein>
<reference evidence="1" key="1">
    <citation type="submission" date="2020-06" db="EMBL/GenBank/DDBJ databases">
        <authorList>
            <person name="Li T."/>
            <person name="Hu X."/>
            <person name="Zhang T."/>
            <person name="Song X."/>
            <person name="Zhang H."/>
            <person name="Dai N."/>
            <person name="Sheng W."/>
            <person name="Hou X."/>
            <person name="Wei L."/>
        </authorList>
    </citation>
    <scope>NUCLEOTIDE SEQUENCE</scope>
    <source>
        <strain evidence="1">G02</strain>
        <tissue evidence="1">Leaf</tissue>
    </source>
</reference>
<sequence length="185" mass="20837">MEIHRDRGSWKLWLSQRGYVEKVLDRLRMSKTKPVSTPLASYFKLSSEQCPMTDREIEDMTHVSYASAVSCLIYLKGTVGQGVVFGSQQNDHLVVGYMDSDYAGDLDDRRSTTRYVFTLGGGPICWKSTFQSIVALSTIEAKHMAVAKVAKETFWLNRLAKELDVEQGGVQLHFDSQSAIYLAKN</sequence>
<dbReference type="CDD" id="cd09272">
    <property type="entry name" value="RNase_HI_RT_Ty1"/>
    <property type="match status" value="1"/>
</dbReference>
<evidence type="ECO:0000313" key="1">
    <source>
        <dbReference type="EMBL" id="KAL0296207.1"/>
    </source>
</evidence>
<comment type="caution">
    <text evidence="1">The sequence shown here is derived from an EMBL/GenBank/DDBJ whole genome shotgun (WGS) entry which is preliminary data.</text>
</comment>
<dbReference type="EMBL" id="JACGWJ010000032">
    <property type="protein sequence ID" value="KAL0296207.1"/>
    <property type="molecule type" value="Genomic_DNA"/>
</dbReference>
<dbReference type="AlphaFoldDB" id="A0AAW2JNT8"/>